<proteinExistence type="predicted"/>
<sequence>MKILETVYLCSGGKGSPTQLTPTEFWRRKHEVIPELDGVESQLRAEFTELSDFNEISDEKFIELL</sequence>
<protein>
    <submittedName>
        <fullName evidence="1">Uncharacterized protein</fullName>
    </submittedName>
</protein>
<name>A0A0F8ZCH6_9ZZZZ</name>
<dbReference type="AlphaFoldDB" id="A0A0F8ZCH6"/>
<dbReference type="EMBL" id="LAZR01061129">
    <property type="protein sequence ID" value="KKK64209.1"/>
    <property type="molecule type" value="Genomic_DNA"/>
</dbReference>
<evidence type="ECO:0000313" key="1">
    <source>
        <dbReference type="EMBL" id="KKK64209.1"/>
    </source>
</evidence>
<accession>A0A0F8ZCH6</accession>
<reference evidence="1" key="1">
    <citation type="journal article" date="2015" name="Nature">
        <title>Complex archaea that bridge the gap between prokaryotes and eukaryotes.</title>
        <authorList>
            <person name="Spang A."/>
            <person name="Saw J.H."/>
            <person name="Jorgensen S.L."/>
            <person name="Zaremba-Niedzwiedzka K."/>
            <person name="Martijn J."/>
            <person name="Lind A.E."/>
            <person name="van Eijk R."/>
            <person name="Schleper C."/>
            <person name="Guy L."/>
            <person name="Ettema T.J."/>
        </authorList>
    </citation>
    <scope>NUCLEOTIDE SEQUENCE</scope>
</reference>
<gene>
    <name evidence="1" type="ORF">LCGC14_2986560</name>
</gene>
<organism evidence="1">
    <name type="scientific">marine sediment metagenome</name>
    <dbReference type="NCBI Taxonomy" id="412755"/>
    <lineage>
        <taxon>unclassified sequences</taxon>
        <taxon>metagenomes</taxon>
        <taxon>ecological metagenomes</taxon>
    </lineage>
</organism>
<comment type="caution">
    <text evidence="1">The sequence shown here is derived from an EMBL/GenBank/DDBJ whole genome shotgun (WGS) entry which is preliminary data.</text>
</comment>